<evidence type="ECO:0000256" key="1">
    <source>
        <dbReference type="SAM" id="MobiDB-lite"/>
    </source>
</evidence>
<comment type="caution">
    <text evidence="2">The sequence shown here is derived from an EMBL/GenBank/DDBJ whole genome shotgun (WGS) entry which is preliminary data.</text>
</comment>
<dbReference type="EMBL" id="BKCJ011092702">
    <property type="protein sequence ID" value="GFC84058.1"/>
    <property type="molecule type" value="Genomic_DNA"/>
</dbReference>
<feature type="region of interest" description="Disordered" evidence="1">
    <location>
        <begin position="103"/>
        <end position="130"/>
    </location>
</feature>
<protein>
    <submittedName>
        <fullName evidence="2">Uncharacterized protein</fullName>
    </submittedName>
</protein>
<gene>
    <name evidence="2" type="ORF">Tci_856028</name>
</gene>
<reference evidence="2" key="1">
    <citation type="journal article" date="2019" name="Sci. Rep.">
        <title>Draft genome of Tanacetum cinerariifolium, the natural source of mosquito coil.</title>
        <authorList>
            <person name="Yamashiro T."/>
            <person name="Shiraishi A."/>
            <person name="Satake H."/>
            <person name="Nakayama K."/>
        </authorList>
    </citation>
    <scope>NUCLEOTIDE SEQUENCE</scope>
</reference>
<feature type="non-terminal residue" evidence="2">
    <location>
        <position position="130"/>
    </location>
</feature>
<accession>A0A699RF91</accession>
<organism evidence="2">
    <name type="scientific">Tanacetum cinerariifolium</name>
    <name type="common">Dalmatian daisy</name>
    <name type="synonym">Chrysanthemum cinerariifolium</name>
    <dbReference type="NCBI Taxonomy" id="118510"/>
    <lineage>
        <taxon>Eukaryota</taxon>
        <taxon>Viridiplantae</taxon>
        <taxon>Streptophyta</taxon>
        <taxon>Embryophyta</taxon>
        <taxon>Tracheophyta</taxon>
        <taxon>Spermatophyta</taxon>
        <taxon>Magnoliopsida</taxon>
        <taxon>eudicotyledons</taxon>
        <taxon>Gunneridae</taxon>
        <taxon>Pentapetalae</taxon>
        <taxon>asterids</taxon>
        <taxon>campanulids</taxon>
        <taxon>Asterales</taxon>
        <taxon>Asteraceae</taxon>
        <taxon>Asteroideae</taxon>
        <taxon>Anthemideae</taxon>
        <taxon>Anthemidinae</taxon>
        <taxon>Tanacetum</taxon>
    </lineage>
</organism>
<feature type="non-terminal residue" evidence="2">
    <location>
        <position position="1"/>
    </location>
</feature>
<sequence>DEDVENVYDELANLFHSTQASGSSSTFTVVADHCPKKVSAPSTVVTPIVITPNIEKTHDGFQTVGKKKKNGKSKSTNGGQASGHLVKQTVRYVPKATTSEANKGVSYLVSTSKSPSMSKNQPPKVIVPSS</sequence>
<dbReference type="AlphaFoldDB" id="A0A699RF91"/>
<feature type="region of interest" description="Disordered" evidence="1">
    <location>
        <begin position="62"/>
        <end position="84"/>
    </location>
</feature>
<evidence type="ECO:0000313" key="2">
    <source>
        <dbReference type="EMBL" id="GFC84058.1"/>
    </source>
</evidence>
<name>A0A699RF91_TANCI</name>
<feature type="compositionally biased region" description="Polar residues" evidence="1">
    <location>
        <begin position="108"/>
        <end position="121"/>
    </location>
</feature>
<proteinExistence type="predicted"/>